<dbReference type="PANTHER" id="PTHR11927:SF9">
    <property type="entry name" value="L-FUCOSYLTRANSFERASE"/>
    <property type="match status" value="1"/>
</dbReference>
<dbReference type="eggNOG" id="ENOG502ZC3Y">
    <property type="taxonomic scope" value="Bacteria"/>
</dbReference>
<accession>H1PZF4</accession>
<organism evidence="3 4">
    <name type="scientific">Prevotella micans F0438</name>
    <dbReference type="NCBI Taxonomy" id="883158"/>
    <lineage>
        <taxon>Bacteria</taxon>
        <taxon>Pseudomonadati</taxon>
        <taxon>Bacteroidota</taxon>
        <taxon>Bacteroidia</taxon>
        <taxon>Bacteroidales</taxon>
        <taxon>Prevotellaceae</taxon>
        <taxon>Prevotella</taxon>
    </lineage>
</organism>
<evidence type="ECO:0000256" key="1">
    <source>
        <dbReference type="ARBA" id="ARBA00022676"/>
    </source>
</evidence>
<proteinExistence type="predicted"/>
<gene>
    <name evidence="3" type="ORF">HMPREF9140_00042</name>
</gene>
<sequence length="289" mass="34365">MDVIVIFNGLGNQMSQYAFYLEKRLRNRQTTYFVLNPRSTYELERLFGIPYRSNLMCRMIYKLLDKAYFSNHIRLKKILRTALNAVGIRLIVEPITRNYSLSNFTHHPGLTFYRGGWHSELNFTSVVTELRRKFIFPPSDDEEFKRISALIIRTQSISLHIRRGDYLDYSEYQGVCTEEYYERAIEYIRSHVENPVFFVFSDDKEYAINKFSGDDSFRIVDFNTGENSWRDMQLMSLCRHHILANSTFSWWGAWLDSAPEKIVLHPIYHMRDVPTRDFYPHNWIGISGE</sequence>
<dbReference type="Proteomes" id="UP000016023">
    <property type="component" value="Unassembled WGS sequence"/>
</dbReference>
<dbReference type="GO" id="GO:0005975">
    <property type="term" value="P:carbohydrate metabolic process"/>
    <property type="evidence" value="ECO:0007669"/>
    <property type="project" value="InterPro"/>
</dbReference>
<dbReference type="STRING" id="883158.HMPREF9140_00042"/>
<name>H1PZF4_9BACT</name>
<dbReference type="Gene3D" id="3.40.50.11350">
    <property type="match status" value="1"/>
</dbReference>
<dbReference type="GO" id="GO:0008107">
    <property type="term" value="F:galactoside 2-alpha-L-fucosyltransferase activity"/>
    <property type="evidence" value="ECO:0007669"/>
    <property type="project" value="InterPro"/>
</dbReference>
<comment type="caution">
    <text evidence="3">The sequence shown here is derived from an EMBL/GenBank/DDBJ whole genome shotgun (WGS) entry which is preliminary data.</text>
</comment>
<evidence type="ECO:0000313" key="4">
    <source>
        <dbReference type="Proteomes" id="UP000016023"/>
    </source>
</evidence>
<protein>
    <recommendedName>
        <fullName evidence="5">Alpha-1,2-fucosyltransferase</fullName>
    </recommendedName>
</protein>
<dbReference type="AlphaFoldDB" id="H1PZF4"/>
<evidence type="ECO:0000313" key="3">
    <source>
        <dbReference type="EMBL" id="EHO74999.1"/>
    </source>
</evidence>
<evidence type="ECO:0000256" key="2">
    <source>
        <dbReference type="ARBA" id="ARBA00022679"/>
    </source>
</evidence>
<dbReference type="PANTHER" id="PTHR11927">
    <property type="entry name" value="GALACTOSIDE 2-L-FUCOSYLTRANSFERASE"/>
    <property type="match status" value="1"/>
</dbReference>
<dbReference type="PATRIC" id="fig|883158.3.peg.45"/>
<keyword evidence="2" id="KW-0808">Transferase</keyword>
<dbReference type="RefSeq" id="WP_006950883.1">
    <property type="nucleotide sequence ID" value="NZ_JH594521.1"/>
</dbReference>
<evidence type="ECO:0008006" key="5">
    <source>
        <dbReference type="Google" id="ProtNLM"/>
    </source>
</evidence>
<dbReference type="Pfam" id="PF01531">
    <property type="entry name" value="Glyco_transf_11"/>
    <property type="match status" value="1"/>
</dbReference>
<dbReference type="GO" id="GO:0016020">
    <property type="term" value="C:membrane"/>
    <property type="evidence" value="ECO:0007669"/>
    <property type="project" value="InterPro"/>
</dbReference>
<dbReference type="EMBL" id="AGWK01000001">
    <property type="protein sequence ID" value="EHO74999.1"/>
    <property type="molecule type" value="Genomic_DNA"/>
</dbReference>
<dbReference type="InterPro" id="IPR002516">
    <property type="entry name" value="Glyco_trans_11"/>
</dbReference>
<reference evidence="3 4" key="1">
    <citation type="submission" date="2011-12" db="EMBL/GenBank/DDBJ databases">
        <title>The Genome Sequence of Prevotella micans F0438.</title>
        <authorList>
            <consortium name="The Broad Institute Genome Sequencing Platform"/>
            <person name="Earl A."/>
            <person name="Ward D."/>
            <person name="Feldgarden M."/>
            <person name="Gevers D."/>
            <person name="Izard J."/>
            <person name="Baranova O.V."/>
            <person name="Blanton J.M."/>
            <person name="Wade W.G."/>
            <person name="Dewhirst F.E."/>
            <person name="Young S.K."/>
            <person name="Zeng Q."/>
            <person name="Gargeya S."/>
            <person name="Fitzgerald M."/>
            <person name="Haas B."/>
            <person name="Abouelleil A."/>
            <person name="Alvarado L."/>
            <person name="Arachchi H.M."/>
            <person name="Berlin A."/>
            <person name="Chapman S.B."/>
            <person name="Gearin G."/>
            <person name="Goldberg J."/>
            <person name="Griggs A."/>
            <person name="Gujja S."/>
            <person name="Hansen M."/>
            <person name="Heiman D."/>
            <person name="Howarth C."/>
            <person name="Larimer J."/>
            <person name="Lui A."/>
            <person name="MacDonald P.J.P."/>
            <person name="McCowen C."/>
            <person name="Montmayeur A."/>
            <person name="Murphy C."/>
            <person name="Neiman D."/>
            <person name="Pearson M."/>
            <person name="Priest M."/>
            <person name="Roberts A."/>
            <person name="Saif S."/>
            <person name="Shea T."/>
            <person name="Sisk P."/>
            <person name="Stolte C."/>
            <person name="Sykes S."/>
            <person name="Wortman J."/>
            <person name="Nusbaum C."/>
            <person name="Birren B."/>
        </authorList>
    </citation>
    <scope>NUCLEOTIDE SEQUENCE [LARGE SCALE GENOMIC DNA]</scope>
    <source>
        <strain evidence="3 4">F0438</strain>
    </source>
</reference>
<keyword evidence="4" id="KW-1185">Reference proteome</keyword>
<keyword evidence="1" id="KW-0328">Glycosyltransferase</keyword>
<dbReference type="HOGENOM" id="CLU_043399_3_1_10"/>
<dbReference type="CDD" id="cd11301">
    <property type="entry name" value="Fut1_Fut2_like"/>
    <property type="match status" value="1"/>
</dbReference>